<gene>
    <name evidence="1" type="primary">ORF50676</name>
</gene>
<dbReference type="EMBL" id="HACG01017258">
    <property type="protein sequence ID" value="CEK64123.1"/>
    <property type="molecule type" value="Transcribed_RNA"/>
</dbReference>
<organism evidence="1">
    <name type="scientific">Arion vulgaris</name>
    <dbReference type="NCBI Taxonomy" id="1028688"/>
    <lineage>
        <taxon>Eukaryota</taxon>
        <taxon>Metazoa</taxon>
        <taxon>Spiralia</taxon>
        <taxon>Lophotrochozoa</taxon>
        <taxon>Mollusca</taxon>
        <taxon>Gastropoda</taxon>
        <taxon>Heterobranchia</taxon>
        <taxon>Euthyneura</taxon>
        <taxon>Panpulmonata</taxon>
        <taxon>Eupulmonata</taxon>
        <taxon>Stylommatophora</taxon>
        <taxon>Helicina</taxon>
        <taxon>Arionoidea</taxon>
        <taxon>Arionidae</taxon>
        <taxon>Arion</taxon>
    </lineage>
</organism>
<reference evidence="1" key="1">
    <citation type="submission" date="2014-12" db="EMBL/GenBank/DDBJ databases">
        <title>Insight into the proteome of Arion vulgaris.</title>
        <authorList>
            <person name="Aradska J."/>
            <person name="Bulat T."/>
            <person name="Smidak R."/>
            <person name="Sarate P."/>
            <person name="Gangsoo J."/>
            <person name="Sialana F."/>
            <person name="Bilban M."/>
            <person name="Lubec G."/>
        </authorList>
    </citation>
    <scope>NUCLEOTIDE SEQUENCE</scope>
    <source>
        <tissue evidence="1">Skin</tissue>
    </source>
</reference>
<accession>A0A0B6Z6G3</accession>
<feature type="non-terminal residue" evidence="1">
    <location>
        <position position="1"/>
    </location>
</feature>
<dbReference type="AlphaFoldDB" id="A0A0B6Z6G3"/>
<name>A0A0B6Z6G3_9EUPU</name>
<proteinExistence type="predicted"/>
<evidence type="ECO:0000313" key="1">
    <source>
        <dbReference type="EMBL" id="CEK64123.1"/>
    </source>
</evidence>
<protein>
    <submittedName>
        <fullName evidence="1">Uncharacterized protein</fullName>
    </submittedName>
</protein>
<sequence>REQELKSETERFHIKLTESQRYFEEMLKDVDDETKRLRAVIEEKDKELVVRENDLRELISKQERDIETIMSKGNINLQDHVMQMLE</sequence>